<evidence type="ECO:0000256" key="2">
    <source>
        <dbReference type="ARBA" id="ARBA00022448"/>
    </source>
</evidence>
<feature type="transmembrane region" description="Helical" evidence="7">
    <location>
        <begin position="378"/>
        <end position="400"/>
    </location>
</feature>
<protein>
    <submittedName>
        <fullName evidence="8">MFS transporter</fullName>
    </submittedName>
</protein>
<reference evidence="8" key="1">
    <citation type="submission" date="2023-03" db="EMBL/GenBank/DDBJ databases">
        <title>Actinorhabdospora filicis NBRC 111898.</title>
        <authorList>
            <person name="Ichikawa N."/>
            <person name="Sato H."/>
            <person name="Tonouchi N."/>
        </authorList>
    </citation>
    <scope>NUCLEOTIDE SEQUENCE</scope>
    <source>
        <strain evidence="8">NBRC 111898</strain>
    </source>
</reference>
<evidence type="ECO:0000313" key="9">
    <source>
        <dbReference type="Proteomes" id="UP001165079"/>
    </source>
</evidence>
<keyword evidence="4 7" id="KW-0812">Transmembrane</keyword>
<dbReference type="SUPFAM" id="SSF103473">
    <property type="entry name" value="MFS general substrate transporter"/>
    <property type="match status" value="1"/>
</dbReference>
<dbReference type="AlphaFoldDB" id="A0A9W6SIV2"/>
<dbReference type="GO" id="GO:0022857">
    <property type="term" value="F:transmembrane transporter activity"/>
    <property type="evidence" value="ECO:0007669"/>
    <property type="project" value="InterPro"/>
</dbReference>
<dbReference type="PANTHER" id="PTHR23517">
    <property type="entry name" value="RESISTANCE PROTEIN MDTM, PUTATIVE-RELATED-RELATED"/>
    <property type="match status" value="1"/>
</dbReference>
<comment type="subcellular location">
    <subcellularLocation>
        <location evidence="1">Cell membrane</location>
        <topology evidence="1">Multi-pass membrane protein</topology>
    </subcellularLocation>
</comment>
<dbReference type="Pfam" id="PF07690">
    <property type="entry name" value="MFS_1"/>
    <property type="match status" value="1"/>
</dbReference>
<comment type="caution">
    <text evidence="8">The sequence shown here is derived from an EMBL/GenBank/DDBJ whole genome shotgun (WGS) entry which is preliminary data.</text>
</comment>
<keyword evidence="6 7" id="KW-0472">Membrane</keyword>
<feature type="transmembrane region" description="Helical" evidence="7">
    <location>
        <begin position="170"/>
        <end position="191"/>
    </location>
</feature>
<dbReference type="EMBL" id="BSTX01000001">
    <property type="protein sequence ID" value="GLZ75461.1"/>
    <property type="molecule type" value="Genomic_DNA"/>
</dbReference>
<organism evidence="8 9">
    <name type="scientific">Actinorhabdospora filicis</name>
    <dbReference type="NCBI Taxonomy" id="1785913"/>
    <lineage>
        <taxon>Bacteria</taxon>
        <taxon>Bacillati</taxon>
        <taxon>Actinomycetota</taxon>
        <taxon>Actinomycetes</taxon>
        <taxon>Micromonosporales</taxon>
        <taxon>Micromonosporaceae</taxon>
        <taxon>Actinorhabdospora</taxon>
    </lineage>
</organism>
<feature type="transmembrane region" description="Helical" evidence="7">
    <location>
        <begin position="280"/>
        <end position="300"/>
    </location>
</feature>
<dbReference type="RefSeq" id="WP_285660698.1">
    <property type="nucleotide sequence ID" value="NZ_BSTX01000001.1"/>
</dbReference>
<feature type="transmembrane region" description="Helical" evidence="7">
    <location>
        <begin position="78"/>
        <end position="101"/>
    </location>
</feature>
<sequence length="409" mass="42540">MTLAPRLRALLPAPGAPRVFAVNQLVDSLGTGLWLTCSVVFFIKSVGLPETQVGTGIAVAGLAGFLAGPLFGHLGDRIGLRGLAVVLAAAQAVCMASFVLVRSFWPFLLVSVLFEFCRRGGSACRNALVAATVAPEQRVRTRAYLRSVLNVGFSVGTLVAGVVLTLDTRAAYVAVILGNAATFLAGTWFYLRVPAVTPRPKPPGAPKGGVWRDYPFLSLTLLIGLLSIDVSIFAVAMPVWILQYTDAPRALVAGIMLLNTIMAIALQVPATRRADSVTGAASLVRLAGLSSGAACLLFPLTLYVPTWTAVALLIAAAVLLTGAELWHSAGGFTISMDLAPEHALGAYQGVFGLSSALHSSVGPALVTALALVWGGPGWLVLAAFSAGLGLLARPLTAWALRKRPVELAA</sequence>
<keyword evidence="3" id="KW-1003">Cell membrane</keyword>
<keyword evidence="2" id="KW-0813">Transport</keyword>
<name>A0A9W6SIV2_9ACTN</name>
<dbReference type="InterPro" id="IPR050171">
    <property type="entry name" value="MFS_Transporters"/>
</dbReference>
<feature type="transmembrane region" description="Helical" evidence="7">
    <location>
        <begin position="143"/>
        <end position="164"/>
    </location>
</feature>
<dbReference type="InterPro" id="IPR036259">
    <property type="entry name" value="MFS_trans_sf"/>
</dbReference>
<evidence type="ECO:0000256" key="5">
    <source>
        <dbReference type="ARBA" id="ARBA00022989"/>
    </source>
</evidence>
<dbReference type="GO" id="GO:0005886">
    <property type="term" value="C:plasma membrane"/>
    <property type="evidence" value="ECO:0007669"/>
    <property type="project" value="UniProtKB-SubCell"/>
</dbReference>
<feature type="transmembrane region" description="Helical" evidence="7">
    <location>
        <begin position="55"/>
        <end position="72"/>
    </location>
</feature>
<evidence type="ECO:0000256" key="1">
    <source>
        <dbReference type="ARBA" id="ARBA00004651"/>
    </source>
</evidence>
<feature type="transmembrane region" description="Helical" evidence="7">
    <location>
        <begin position="20"/>
        <end position="43"/>
    </location>
</feature>
<feature type="transmembrane region" description="Helical" evidence="7">
    <location>
        <begin position="247"/>
        <end position="268"/>
    </location>
</feature>
<evidence type="ECO:0000313" key="8">
    <source>
        <dbReference type="EMBL" id="GLZ75461.1"/>
    </source>
</evidence>
<gene>
    <name evidence="8" type="ORF">Afil01_02680</name>
</gene>
<proteinExistence type="predicted"/>
<feature type="transmembrane region" description="Helical" evidence="7">
    <location>
        <begin position="306"/>
        <end position="326"/>
    </location>
</feature>
<feature type="transmembrane region" description="Helical" evidence="7">
    <location>
        <begin position="216"/>
        <end position="241"/>
    </location>
</feature>
<keyword evidence="9" id="KW-1185">Reference proteome</keyword>
<evidence type="ECO:0000256" key="4">
    <source>
        <dbReference type="ARBA" id="ARBA00022692"/>
    </source>
</evidence>
<dbReference type="Proteomes" id="UP001165079">
    <property type="component" value="Unassembled WGS sequence"/>
</dbReference>
<accession>A0A9W6SIV2</accession>
<dbReference type="InterPro" id="IPR011701">
    <property type="entry name" value="MFS"/>
</dbReference>
<evidence type="ECO:0000256" key="6">
    <source>
        <dbReference type="ARBA" id="ARBA00023136"/>
    </source>
</evidence>
<evidence type="ECO:0000256" key="3">
    <source>
        <dbReference type="ARBA" id="ARBA00022475"/>
    </source>
</evidence>
<evidence type="ECO:0000256" key="7">
    <source>
        <dbReference type="SAM" id="Phobius"/>
    </source>
</evidence>
<dbReference type="Gene3D" id="1.20.1250.20">
    <property type="entry name" value="MFS general substrate transporter like domains"/>
    <property type="match status" value="1"/>
</dbReference>
<keyword evidence="5 7" id="KW-1133">Transmembrane helix</keyword>